<dbReference type="EMBL" id="ML996566">
    <property type="protein sequence ID" value="KAF2761772.1"/>
    <property type="molecule type" value="Genomic_DNA"/>
</dbReference>
<keyword evidence="1" id="KW-0472">Membrane</keyword>
<feature type="transmembrane region" description="Helical" evidence="1">
    <location>
        <begin position="6"/>
        <end position="24"/>
    </location>
</feature>
<keyword evidence="1" id="KW-1133">Transmembrane helix</keyword>
<keyword evidence="3" id="KW-1185">Reference proteome</keyword>
<evidence type="ECO:0000313" key="3">
    <source>
        <dbReference type="Proteomes" id="UP000799437"/>
    </source>
</evidence>
<accession>A0A6A6WG15</accession>
<dbReference type="AlphaFoldDB" id="A0A6A6WG15"/>
<keyword evidence="1" id="KW-0812">Transmembrane</keyword>
<sequence length="64" mass="7179">MLTTRLIAILIGYSSVTPLQYLLVSLHVRVVTRRICRSIVPSVEKSWSCGMDVVTFGTRRVVLS</sequence>
<organism evidence="2 3">
    <name type="scientific">Pseudovirgaria hyperparasitica</name>
    <dbReference type="NCBI Taxonomy" id="470096"/>
    <lineage>
        <taxon>Eukaryota</taxon>
        <taxon>Fungi</taxon>
        <taxon>Dikarya</taxon>
        <taxon>Ascomycota</taxon>
        <taxon>Pezizomycotina</taxon>
        <taxon>Dothideomycetes</taxon>
        <taxon>Dothideomycetes incertae sedis</taxon>
        <taxon>Acrospermales</taxon>
        <taxon>Acrospermaceae</taxon>
        <taxon>Pseudovirgaria</taxon>
    </lineage>
</organism>
<gene>
    <name evidence="2" type="ORF">EJ05DRAFT_472737</name>
</gene>
<protein>
    <submittedName>
        <fullName evidence="2">Uncharacterized protein</fullName>
    </submittedName>
</protein>
<dbReference type="Proteomes" id="UP000799437">
    <property type="component" value="Unassembled WGS sequence"/>
</dbReference>
<dbReference type="GeneID" id="54484296"/>
<dbReference type="RefSeq" id="XP_033604223.1">
    <property type="nucleotide sequence ID" value="XM_033743242.1"/>
</dbReference>
<reference evidence="2" key="1">
    <citation type="journal article" date="2020" name="Stud. Mycol.">
        <title>101 Dothideomycetes genomes: a test case for predicting lifestyles and emergence of pathogens.</title>
        <authorList>
            <person name="Haridas S."/>
            <person name="Albert R."/>
            <person name="Binder M."/>
            <person name="Bloem J."/>
            <person name="Labutti K."/>
            <person name="Salamov A."/>
            <person name="Andreopoulos B."/>
            <person name="Baker S."/>
            <person name="Barry K."/>
            <person name="Bills G."/>
            <person name="Bluhm B."/>
            <person name="Cannon C."/>
            <person name="Castanera R."/>
            <person name="Culley D."/>
            <person name="Daum C."/>
            <person name="Ezra D."/>
            <person name="Gonzalez J."/>
            <person name="Henrissat B."/>
            <person name="Kuo A."/>
            <person name="Liang C."/>
            <person name="Lipzen A."/>
            <person name="Lutzoni F."/>
            <person name="Magnuson J."/>
            <person name="Mondo S."/>
            <person name="Nolan M."/>
            <person name="Ohm R."/>
            <person name="Pangilinan J."/>
            <person name="Park H.-J."/>
            <person name="Ramirez L."/>
            <person name="Alfaro M."/>
            <person name="Sun H."/>
            <person name="Tritt A."/>
            <person name="Yoshinaga Y."/>
            <person name="Zwiers L.-H."/>
            <person name="Turgeon B."/>
            <person name="Goodwin S."/>
            <person name="Spatafora J."/>
            <person name="Crous P."/>
            <person name="Grigoriev I."/>
        </authorList>
    </citation>
    <scope>NUCLEOTIDE SEQUENCE</scope>
    <source>
        <strain evidence="2">CBS 121739</strain>
    </source>
</reference>
<name>A0A6A6WG15_9PEZI</name>
<evidence type="ECO:0000256" key="1">
    <source>
        <dbReference type="SAM" id="Phobius"/>
    </source>
</evidence>
<evidence type="ECO:0000313" key="2">
    <source>
        <dbReference type="EMBL" id="KAF2761772.1"/>
    </source>
</evidence>
<proteinExistence type="predicted"/>